<dbReference type="Pfam" id="PF01535">
    <property type="entry name" value="PPR"/>
    <property type="match status" value="3"/>
</dbReference>
<evidence type="ECO:0000256" key="1">
    <source>
        <dbReference type="ARBA" id="ARBA00022737"/>
    </source>
</evidence>
<dbReference type="Pfam" id="PF13812">
    <property type="entry name" value="PPR_3"/>
    <property type="match status" value="1"/>
</dbReference>
<evidence type="ECO:0000256" key="2">
    <source>
        <dbReference type="PROSITE-ProRule" id="PRU00708"/>
    </source>
</evidence>
<dbReference type="AlphaFoldDB" id="A0A8S1ZR27"/>
<dbReference type="PROSITE" id="PS51375">
    <property type="entry name" value="PPR"/>
    <property type="match status" value="1"/>
</dbReference>
<name>A0A8S1ZR27_ARAAE</name>
<dbReference type="PANTHER" id="PTHR47937">
    <property type="entry name" value="PLASTID TRANSCRIPTIONALLY ACTIVE CHROMOSOME 2-LIKE PROTEIN"/>
    <property type="match status" value="1"/>
</dbReference>
<keyword evidence="1" id="KW-0677">Repeat</keyword>
<dbReference type="NCBIfam" id="TIGR00756">
    <property type="entry name" value="PPR"/>
    <property type="match status" value="2"/>
</dbReference>
<accession>A0A8S1ZR27</accession>
<dbReference type="Gene3D" id="1.25.40.10">
    <property type="entry name" value="Tetratricopeptide repeat domain"/>
    <property type="match status" value="3"/>
</dbReference>
<dbReference type="Pfam" id="PF12854">
    <property type="entry name" value="PPR_1"/>
    <property type="match status" value="1"/>
</dbReference>
<gene>
    <name evidence="3" type="ORF">AARE701A_LOCUS3468</name>
</gene>
<keyword evidence="4" id="KW-1185">Reference proteome</keyword>
<organism evidence="3 4">
    <name type="scientific">Arabidopsis arenosa</name>
    <name type="common">Sand rock-cress</name>
    <name type="synonym">Cardaminopsis arenosa</name>
    <dbReference type="NCBI Taxonomy" id="38785"/>
    <lineage>
        <taxon>Eukaryota</taxon>
        <taxon>Viridiplantae</taxon>
        <taxon>Streptophyta</taxon>
        <taxon>Embryophyta</taxon>
        <taxon>Tracheophyta</taxon>
        <taxon>Spermatophyta</taxon>
        <taxon>Magnoliopsida</taxon>
        <taxon>eudicotyledons</taxon>
        <taxon>Gunneridae</taxon>
        <taxon>Pentapetalae</taxon>
        <taxon>rosids</taxon>
        <taxon>malvids</taxon>
        <taxon>Brassicales</taxon>
        <taxon>Brassicaceae</taxon>
        <taxon>Camelineae</taxon>
        <taxon>Arabidopsis</taxon>
    </lineage>
</organism>
<dbReference type="PANTHER" id="PTHR47937:SF2">
    <property type="entry name" value="PENTATRICOPEPTIDE (PPR) REPEAT-CONTAINING PROTEIN, PF01535'-RELATED"/>
    <property type="match status" value="1"/>
</dbReference>
<evidence type="ECO:0000313" key="3">
    <source>
        <dbReference type="EMBL" id="CAE5960000.1"/>
    </source>
</evidence>
<dbReference type="EMBL" id="LR999451">
    <property type="protein sequence ID" value="CAE5960000.1"/>
    <property type="molecule type" value="Genomic_DNA"/>
</dbReference>
<sequence length="444" mass="51002">MSLRRILFGLNLSKDLAYRNRSFSSTSAAAVRYSIGRDPSSLPLALTEKLPQNPIPCFIDDRPVSLYYRVKSMINLSQLDKAAEMSRYAGSEEHRDGPETTLVMCNEMIDAMVGAKRYEDAIALFHYYFNECKLIPSIVSFNHIIKVHCYMNRVDKALQVYRHAKYLILENQDSDLDNEDTYRILTKGLVDAGRIYEALGMIKAVGLWDSVAYSYLIRGFLDLGNFHKADELSHGFVQNKPSYPYDFNEIAIVDAEFVDYWFRQGNDEEAMKFYSSIISTKDRKFMCATSGNNFLRIFLKHGKISEAWALFEEMINNATTREAKYNDEFGRDSFDSETINMMVNECFKIGKFKEAMDTFKLGASFSECYSNIIDRFCERGMMSEADGVFEEMWSHKDLVLSLEVSTFRSMINGYVKVGRVDDAQQMLKKMVDASLLKVVVRQAD</sequence>
<dbReference type="InterPro" id="IPR052308">
    <property type="entry name" value="PPR_domain-containing"/>
</dbReference>
<reference evidence="3" key="1">
    <citation type="submission" date="2021-01" db="EMBL/GenBank/DDBJ databases">
        <authorList>
            <person name="Bezrukov I."/>
        </authorList>
    </citation>
    <scope>NUCLEOTIDE SEQUENCE</scope>
</reference>
<evidence type="ECO:0008006" key="5">
    <source>
        <dbReference type="Google" id="ProtNLM"/>
    </source>
</evidence>
<proteinExistence type="predicted"/>
<protein>
    <recommendedName>
        <fullName evidence="5">Pentatricopeptide repeat-containing protein</fullName>
    </recommendedName>
</protein>
<feature type="repeat" description="PPR" evidence="2">
    <location>
        <begin position="403"/>
        <end position="437"/>
    </location>
</feature>
<dbReference type="Proteomes" id="UP000682877">
    <property type="component" value="Chromosome 1"/>
</dbReference>
<dbReference type="InterPro" id="IPR002885">
    <property type="entry name" value="PPR_rpt"/>
</dbReference>
<dbReference type="SUPFAM" id="SSF48452">
    <property type="entry name" value="TPR-like"/>
    <property type="match status" value="1"/>
</dbReference>
<dbReference type="InterPro" id="IPR011990">
    <property type="entry name" value="TPR-like_helical_dom_sf"/>
</dbReference>
<evidence type="ECO:0000313" key="4">
    <source>
        <dbReference type="Proteomes" id="UP000682877"/>
    </source>
</evidence>